<keyword evidence="3" id="KW-1185">Reference proteome</keyword>
<gene>
    <name evidence="2" type="ORF">BDY21DRAFT_346200</name>
</gene>
<feature type="compositionally biased region" description="Polar residues" evidence="1">
    <location>
        <begin position="1"/>
        <end position="17"/>
    </location>
</feature>
<proteinExistence type="predicted"/>
<sequence>MEKGLTSQNRFSGQSLLTLLHAPVPPRGDKLLRDGSKRRRPLSHHRGVPAQPPPTRPFDARSAPYAQQPPSTACSYADGCRHWQRHITASQPVWNATGLPEWIQSLPSEGRHGLNARFNDRYDAENLWELLCSIAD</sequence>
<dbReference type="Proteomes" id="UP000799766">
    <property type="component" value="Unassembled WGS sequence"/>
</dbReference>
<protein>
    <submittedName>
        <fullName evidence="2">Uncharacterized protein</fullName>
    </submittedName>
</protein>
<name>A0A6A6P046_9PEZI</name>
<feature type="compositionally biased region" description="Basic residues" evidence="1">
    <location>
        <begin position="36"/>
        <end position="47"/>
    </location>
</feature>
<accession>A0A6A6P046</accession>
<evidence type="ECO:0000313" key="2">
    <source>
        <dbReference type="EMBL" id="KAF2456833.1"/>
    </source>
</evidence>
<reference evidence="2" key="1">
    <citation type="journal article" date="2020" name="Stud. Mycol.">
        <title>101 Dothideomycetes genomes: a test case for predicting lifestyles and emergence of pathogens.</title>
        <authorList>
            <person name="Haridas S."/>
            <person name="Albert R."/>
            <person name="Binder M."/>
            <person name="Bloem J."/>
            <person name="Labutti K."/>
            <person name="Salamov A."/>
            <person name="Andreopoulos B."/>
            <person name="Baker S."/>
            <person name="Barry K."/>
            <person name="Bills G."/>
            <person name="Bluhm B."/>
            <person name="Cannon C."/>
            <person name="Castanera R."/>
            <person name="Culley D."/>
            <person name="Daum C."/>
            <person name="Ezra D."/>
            <person name="Gonzalez J."/>
            <person name="Henrissat B."/>
            <person name="Kuo A."/>
            <person name="Liang C."/>
            <person name="Lipzen A."/>
            <person name="Lutzoni F."/>
            <person name="Magnuson J."/>
            <person name="Mondo S."/>
            <person name="Nolan M."/>
            <person name="Ohm R."/>
            <person name="Pangilinan J."/>
            <person name="Park H.-J."/>
            <person name="Ramirez L."/>
            <person name="Alfaro M."/>
            <person name="Sun H."/>
            <person name="Tritt A."/>
            <person name="Yoshinaga Y."/>
            <person name="Zwiers L.-H."/>
            <person name="Turgeon B."/>
            <person name="Goodwin S."/>
            <person name="Spatafora J."/>
            <person name="Crous P."/>
            <person name="Grigoriev I."/>
        </authorList>
    </citation>
    <scope>NUCLEOTIDE SEQUENCE</scope>
    <source>
        <strain evidence="2">ATCC 16933</strain>
    </source>
</reference>
<organism evidence="2 3">
    <name type="scientific">Lineolata rhizophorae</name>
    <dbReference type="NCBI Taxonomy" id="578093"/>
    <lineage>
        <taxon>Eukaryota</taxon>
        <taxon>Fungi</taxon>
        <taxon>Dikarya</taxon>
        <taxon>Ascomycota</taxon>
        <taxon>Pezizomycotina</taxon>
        <taxon>Dothideomycetes</taxon>
        <taxon>Dothideomycetes incertae sedis</taxon>
        <taxon>Lineolatales</taxon>
        <taxon>Lineolataceae</taxon>
        <taxon>Lineolata</taxon>
    </lineage>
</organism>
<dbReference type="EMBL" id="MU001682">
    <property type="protein sequence ID" value="KAF2456833.1"/>
    <property type="molecule type" value="Genomic_DNA"/>
</dbReference>
<evidence type="ECO:0000313" key="3">
    <source>
        <dbReference type="Proteomes" id="UP000799766"/>
    </source>
</evidence>
<feature type="region of interest" description="Disordered" evidence="1">
    <location>
        <begin position="1"/>
        <end position="73"/>
    </location>
</feature>
<evidence type="ECO:0000256" key="1">
    <source>
        <dbReference type="SAM" id="MobiDB-lite"/>
    </source>
</evidence>
<dbReference type="AlphaFoldDB" id="A0A6A6P046"/>